<keyword evidence="2" id="KW-1185">Reference proteome</keyword>
<dbReference type="EMBL" id="JBHFEH010000007">
    <property type="protein sequence ID" value="KAL2056566.1"/>
    <property type="molecule type" value="Genomic_DNA"/>
</dbReference>
<gene>
    <name evidence="1" type="ORF">ABVK25_002960</name>
</gene>
<sequence length="159" mass="18051">MASIKQEPLSDDQWDQLMKNFAYDDDFPDHQNTTLDQDGSSITTDQSFVTSNLAEKSELPQMDWTFMNPADQSIEMPANNGPKLNLGADQVSSRLDEIKALLEENSRQISRIHQHLAGLHPFFHGMRETLKALTIQINPEWEVQTPTTPVNMQYGKSCD</sequence>
<proteinExistence type="predicted"/>
<evidence type="ECO:0000313" key="1">
    <source>
        <dbReference type="EMBL" id="KAL2056566.1"/>
    </source>
</evidence>
<organism evidence="1 2">
    <name type="scientific">Lepraria finkii</name>
    <dbReference type="NCBI Taxonomy" id="1340010"/>
    <lineage>
        <taxon>Eukaryota</taxon>
        <taxon>Fungi</taxon>
        <taxon>Dikarya</taxon>
        <taxon>Ascomycota</taxon>
        <taxon>Pezizomycotina</taxon>
        <taxon>Lecanoromycetes</taxon>
        <taxon>OSLEUM clade</taxon>
        <taxon>Lecanoromycetidae</taxon>
        <taxon>Lecanorales</taxon>
        <taxon>Lecanorineae</taxon>
        <taxon>Stereocaulaceae</taxon>
        <taxon>Lepraria</taxon>
    </lineage>
</organism>
<evidence type="ECO:0000313" key="2">
    <source>
        <dbReference type="Proteomes" id="UP001590951"/>
    </source>
</evidence>
<comment type="caution">
    <text evidence="1">The sequence shown here is derived from an EMBL/GenBank/DDBJ whole genome shotgun (WGS) entry which is preliminary data.</text>
</comment>
<protein>
    <submittedName>
        <fullName evidence="1">Uncharacterized protein</fullName>
    </submittedName>
</protein>
<name>A0ABR4BIA9_9LECA</name>
<reference evidence="1 2" key="1">
    <citation type="submission" date="2024-09" db="EMBL/GenBank/DDBJ databases">
        <title>Rethinking Asexuality: The Enigmatic Case of Functional Sexual Genes in Lepraria (Stereocaulaceae).</title>
        <authorList>
            <person name="Doellman M."/>
            <person name="Sun Y."/>
            <person name="Barcenas-Pena A."/>
            <person name="Lumbsch H.T."/>
            <person name="Grewe F."/>
        </authorList>
    </citation>
    <scope>NUCLEOTIDE SEQUENCE [LARGE SCALE GENOMIC DNA]</scope>
    <source>
        <strain evidence="1 2">Grewe 0041</strain>
    </source>
</reference>
<accession>A0ABR4BIA9</accession>
<dbReference type="Proteomes" id="UP001590951">
    <property type="component" value="Unassembled WGS sequence"/>
</dbReference>